<feature type="region of interest" description="Disordered" evidence="1">
    <location>
        <begin position="1"/>
        <end position="29"/>
    </location>
</feature>
<organism evidence="2">
    <name type="scientific">marine sediment metagenome</name>
    <dbReference type="NCBI Taxonomy" id="412755"/>
    <lineage>
        <taxon>unclassified sequences</taxon>
        <taxon>metagenomes</taxon>
        <taxon>ecological metagenomes</taxon>
    </lineage>
</organism>
<reference evidence="2" key="1">
    <citation type="journal article" date="2014" name="Front. Microbiol.">
        <title>High frequency of phylogenetically diverse reductive dehalogenase-homologous genes in deep subseafloor sedimentary metagenomes.</title>
        <authorList>
            <person name="Kawai M."/>
            <person name="Futagami T."/>
            <person name="Toyoda A."/>
            <person name="Takaki Y."/>
            <person name="Nishi S."/>
            <person name="Hori S."/>
            <person name="Arai W."/>
            <person name="Tsubouchi T."/>
            <person name="Morono Y."/>
            <person name="Uchiyama I."/>
            <person name="Ito T."/>
            <person name="Fujiyama A."/>
            <person name="Inagaki F."/>
            <person name="Takami H."/>
        </authorList>
    </citation>
    <scope>NUCLEOTIDE SEQUENCE</scope>
    <source>
        <strain evidence="2">Expedition CK06-06</strain>
    </source>
</reference>
<feature type="compositionally biased region" description="Basic and acidic residues" evidence="1">
    <location>
        <begin position="1"/>
        <end position="10"/>
    </location>
</feature>
<proteinExistence type="predicted"/>
<dbReference type="AlphaFoldDB" id="X0UMT2"/>
<evidence type="ECO:0000313" key="2">
    <source>
        <dbReference type="EMBL" id="GAG01638.1"/>
    </source>
</evidence>
<sequence>MTVKETENKQKNGRHKLTEAGPGRAKGSKNKFTNLKQAFLDTYEKIEEEAGKGTDVKSLYEWATKNNRNQGTFYQLISKMLPSNVGIDGSIKHEHRLSMADLKKSMDKCKE</sequence>
<comment type="caution">
    <text evidence="2">The sequence shown here is derived from an EMBL/GenBank/DDBJ whole genome shotgun (WGS) entry which is preliminary data.</text>
</comment>
<evidence type="ECO:0000256" key="1">
    <source>
        <dbReference type="SAM" id="MobiDB-lite"/>
    </source>
</evidence>
<accession>X0UMT2</accession>
<dbReference type="EMBL" id="BARS01026527">
    <property type="protein sequence ID" value="GAG01638.1"/>
    <property type="molecule type" value="Genomic_DNA"/>
</dbReference>
<gene>
    <name evidence="2" type="ORF">S01H1_41795</name>
</gene>
<protein>
    <submittedName>
        <fullName evidence="2">Uncharacterized protein</fullName>
    </submittedName>
</protein>
<name>X0UMT2_9ZZZZ</name>